<evidence type="ECO:0000259" key="4">
    <source>
        <dbReference type="Pfam" id="PF05193"/>
    </source>
</evidence>
<dbReference type="RefSeq" id="WP_315726251.1">
    <property type="nucleotide sequence ID" value="NZ_JAVUPU010000004.1"/>
</dbReference>
<dbReference type="InterPro" id="IPR011249">
    <property type="entry name" value="Metalloenz_LuxS/M16"/>
</dbReference>
<evidence type="ECO:0000313" key="5">
    <source>
        <dbReference type="EMBL" id="MDT9599394.1"/>
    </source>
</evidence>
<dbReference type="SUPFAM" id="SSF63411">
    <property type="entry name" value="LuxS/MPP-like metallohydrolase"/>
    <property type="match status" value="2"/>
</dbReference>
<feature type="domain" description="Peptidase M16 C-terminal" evidence="4">
    <location>
        <begin position="165"/>
        <end position="336"/>
    </location>
</feature>
<gene>
    <name evidence="5" type="ORF">RQX22_10585</name>
</gene>
<dbReference type="InterPro" id="IPR011765">
    <property type="entry name" value="Pept_M16_N"/>
</dbReference>
<keyword evidence="2" id="KW-0378">Hydrolase</keyword>
<dbReference type="Pfam" id="PF00675">
    <property type="entry name" value="Peptidase_M16"/>
    <property type="match status" value="1"/>
</dbReference>
<evidence type="ECO:0000256" key="1">
    <source>
        <dbReference type="ARBA" id="ARBA00007261"/>
    </source>
</evidence>
<reference evidence="5 6" key="1">
    <citation type="submission" date="2023-05" db="EMBL/GenBank/DDBJ databases">
        <authorList>
            <person name="Guo Y."/>
        </authorList>
    </citation>
    <scope>NUCLEOTIDE SEQUENCE [LARGE SCALE GENOMIC DNA]</scope>
    <source>
        <strain evidence="5 6">GR2756</strain>
    </source>
</reference>
<dbReference type="Gene3D" id="3.30.830.10">
    <property type="entry name" value="Metalloenzyme, LuxS/M16 peptidase-like"/>
    <property type="match status" value="2"/>
</dbReference>
<keyword evidence="6" id="KW-1185">Reference proteome</keyword>
<dbReference type="InterPro" id="IPR007863">
    <property type="entry name" value="Peptidase_M16_C"/>
</dbReference>
<dbReference type="PANTHER" id="PTHR11851:SF49">
    <property type="entry name" value="MITOCHONDRIAL-PROCESSING PEPTIDASE SUBUNIT ALPHA"/>
    <property type="match status" value="1"/>
</dbReference>
<dbReference type="Pfam" id="PF05193">
    <property type="entry name" value="Peptidase_M16_C"/>
    <property type="match status" value="1"/>
</dbReference>
<comment type="caution">
    <text evidence="5">The sequence shown here is derived from an EMBL/GenBank/DDBJ whole genome shotgun (WGS) entry which is preliminary data.</text>
</comment>
<proteinExistence type="inferred from homology"/>
<evidence type="ECO:0000313" key="6">
    <source>
        <dbReference type="Proteomes" id="UP001259572"/>
    </source>
</evidence>
<dbReference type="Proteomes" id="UP001259572">
    <property type="component" value="Unassembled WGS sequence"/>
</dbReference>
<organism evidence="5 6">
    <name type="scientific">Sphingosinicella rhizophila</name>
    <dbReference type="NCBI Taxonomy" id="3050082"/>
    <lineage>
        <taxon>Bacteria</taxon>
        <taxon>Pseudomonadati</taxon>
        <taxon>Pseudomonadota</taxon>
        <taxon>Alphaproteobacteria</taxon>
        <taxon>Sphingomonadales</taxon>
        <taxon>Sphingosinicellaceae</taxon>
        <taxon>Sphingosinicella</taxon>
    </lineage>
</organism>
<keyword evidence="2" id="KW-0645">Protease</keyword>
<dbReference type="InterPro" id="IPR050361">
    <property type="entry name" value="MPP/UQCRC_Complex"/>
</dbReference>
<feature type="domain" description="Peptidase M16 N-terminal" evidence="3">
    <location>
        <begin position="12"/>
        <end position="158"/>
    </location>
</feature>
<comment type="similarity">
    <text evidence="1">Belongs to the peptidase M16 family.</text>
</comment>
<accession>A0ABU3Q7L2</accession>
<evidence type="ECO:0000259" key="3">
    <source>
        <dbReference type="Pfam" id="PF00675"/>
    </source>
</evidence>
<dbReference type="PANTHER" id="PTHR11851">
    <property type="entry name" value="METALLOPROTEASE"/>
    <property type="match status" value="1"/>
</dbReference>
<protein>
    <submittedName>
        <fullName evidence="5">Pitrilysin family protein</fullName>
    </submittedName>
</protein>
<name>A0ABU3Q7L2_9SPHN</name>
<keyword evidence="2" id="KW-0482">Metalloprotease</keyword>
<evidence type="ECO:0000256" key="2">
    <source>
        <dbReference type="ARBA" id="ARBA00023049"/>
    </source>
</evidence>
<dbReference type="EMBL" id="JAVUPU010000004">
    <property type="protein sequence ID" value="MDT9599394.1"/>
    <property type="molecule type" value="Genomic_DNA"/>
</dbReference>
<sequence>MMQLSHLPNGLRVASREMPGIETAAVGLYVDSGSRHESARLNGIAHLFEHMVFKGAGSRTAREISEAIEDVGGDLNACTDRDSTSFTASVMAEHIPLGIELIADMILAPHFAKAELEREKDVVLQELGEARDTPSDIIFDDLQSAAFADQPLGRSILGSEESIETITADDLHEWRQAHYRAGSLTLVAAGKVEHARLVDLAGSRFADLPPGSPAAPDPAGFTGGNRVGRAASDQAHLALGFQGPAQLAGDYYAARLFIDVLGGGMSSRLFQQVREDRGLAYTVYAMLQPWRDIGLFSIYAATARSQSASAVQLIEEIVGDSVATMTQRELDRVRTQAKAGLLMSLESSWGQAHYVARQLSLHDRLVDPAEVVADLEAVTLDQLRAAGAKMLAGPRARATIGVPAVRAA</sequence>